<proteinExistence type="inferred from homology"/>
<dbReference type="PANTHER" id="PTHR33478">
    <property type="entry name" value="EXTRACELLULAR METALLOPROTEINASE MEP"/>
    <property type="match status" value="1"/>
</dbReference>
<evidence type="ECO:0000256" key="5">
    <source>
        <dbReference type="ARBA" id="ARBA00022723"/>
    </source>
</evidence>
<accession>A0A177WPD5</accession>
<comment type="similarity">
    <text evidence="2 12">Belongs to the peptidase M36 family.</text>
</comment>
<dbReference type="InterPro" id="IPR027268">
    <property type="entry name" value="Peptidase_M4/M1_CTD_sf"/>
</dbReference>
<evidence type="ECO:0000256" key="8">
    <source>
        <dbReference type="ARBA" id="ARBA00023049"/>
    </source>
</evidence>
<feature type="binding site" evidence="11">
    <location>
        <position position="475"/>
    </location>
    <ligand>
        <name>Zn(2+)</name>
        <dbReference type="ChEBI" id="CHEBI:29105"/>
        <note>catalytic</note>
    </ligand>
</feature>
<evidence type="ECO:0000256" key="9">
    <source>
        <dbReference type="ARBA" id="ARBA00023145"/>
    </source>
</evidence>
<dbReference type="EMBL" id="DS022305">
    <property type="protein sequence ID" value="OAJ41221.1"/>
    <property type="molecule type" value="Genomic_DNA"/>
</dbReference>
<dbReference type="GO" id="GO:0005615">
    <property type="term" value="C:extracellular space"/>
    <property type="evidence" value="ECO:0007669"/>
    <property type="project" value="InterPro"/>
</dbReference>
<evidence type="ECO:0000256" key="7">
    <source>
        <dbReference type="ARBA" id="ARBA00022833"/>
    </source>
</evidence>
<feature type="active site" evidence="10">
    <location>
        <position position="476"/>
    </location>
</feature>
<evidence type="ECO:0000256" key="3">
    <source>
        <dbReference type="ARBA" id="ARBA00022525"/>
    </source>
</evidence>
<keyword evidence="12" id="KW-0732">Signal</keyword>
<evidence type="ECO:0000256" key="10">
    <source>
        <dbReference type="PIRSR" id="PIRSR601842-1"/>
    </source>
</evidence>
<dbReference type="AlphaFoldDB" id="A0A177WPD5"/>
<reference evidence="13 14" key="2">
    <citation type="submission" date="2016-05" db="EMBL/GenBank/DDBJ databases">
        <title>Lineage-specific infection strategies underlie the spectrum of fungal disease in amphibians.</title>
        <authorList>
            <person name="Cuomo C.A."/>
            <person name="Farrer R.A."/>
            <person name="James T."/>
            <person name="Longcore J."/>
            <person name="Birren B."/>
        </authorList>
    </citation>
    <scope>NUCLEOTIDE SEQUENCE [LARGE SCALE GENOMIC DNA]</scope>
    <source>
        <strain evidence="13 14">JEL423</strain>
    </source>
</reference>
<dbReference type="GO" id="GO:0008270">
    <property type="term" value="F:zinc ion binding"/>
    <property type="evidence" value="ECO:0007669"/>
    <property type="project" value="InterPro"/>
</dbReference>
<evidence type="ECO:0000313" key="14">
    <source>
        <dbReference type="Proteomes" id="UP000077115"/>
    </source>
</evidence>
<evidence type="ECO:0000313" key="13">
    <source>
        <dbReference type="EMBL" id="OAJ41221.1"/>
    </source>
</evidence>
<reference evidence="13 14" key="1">
    <citation type="submission" date="2006-10" db="EMBL/GenBank/DDBJ databases">
        <title>The Genome Sequence of Batrachochytrium dendrobatidis JEL423.</title>
        <authorList>
            <consortium name="The Broad Institute Genome Sequencing Platform"/>
            <person name="Birren B."/>
            <person name="Lander E."/>
            <person name="Galagan J."/>
            <person name="Cuomo C."/>
            <person name="Devon K."/>
            <person name="Jaffe D."/>
            <person name="Butler J."/>
            <person name="Alvarez P."/>
            <person name="Gnerre S."/>
            <person name="Grabherr M."/>
            <person name="Kleber M."/>
            <person name="Mauceli E."/>
            <person name="Brockman W."/>
            <person name="Young S."/>
            <person name="LaButti K."/>
            <person name="Sykes S."/>
            <person name="DeCaprio D."/>
            <person name="Crawford M."/>
            <person name="Koehrsen M."/>
            <person name="Engels R."/>
            <person name="Montgomery P."/>
            <person name="Pearson M."/>
            <person name="Howarth C."/>
            <person name="Larson L."/>
            <person name="White J."/>
            <person name="O'Leary S."/>
            <person name="Kodira C."/>
            <person name="Zeng Q."/>
            <person name="Yandava C."/>
            <person name="Alvarado L."/>
            <person name="Longcore J."/>
            <person name="James T."/>
        </authorList>
    </citation>
    <scope>NUCLEOTIDE SEQUENCE [LARGE SCALE GENOMIC DNA]</scope>
    <source>
        <strain evidence="13 14">JEL423</strain>
    </source>
</reference>
<feature type="binding site" evidence="11">
    <location>
        <position position="479"/>
    </location>
    <ligand>
        <name>Zn(2+)</name>
        <dbReference type="ChEBI" id="CHEBI:29105"/>
        <note>catalytic</note>
    </ligand>
</feature>
<dbReference type="CDD" id="cd09596">
    <property type="entry name" value="M36"/>
    <property type="match status" value="1"/>
</dbReference>
<protein>
    <recommendedName>
        <fullName evidence="12">Extracellular metalloproteinase</fullName>
        <ecNumber evidence="12">3.4.24.-</ecNumber>
    </recommendedName>
    <alternativeName>
        <fullName evidence="12">Fungalysin</fullName>
    </alternativeName>
</protein>
<feature type="signal peptide" evidence="12">
    <location>
        <begin position="1"/>
        <end position="19"/>
    </location>
</feature>
<dbReference type="InterPro" id="IPR050371">
    <property type="entry name" value="Fungal_virulence_M36"/>
</dbReference>
<dbReference type="OrthoDB" id="3227768at2759"/>
<gene>
    <name evidence="13" type="ORF">BDEG_24855</name>
</gene>
<name>A0A177WPD5_BATDL</name>
<evidence type="ECO:0000256" key="12">
    <source>
        <dbReference type="RuleBase" id="RU364017"/>
    </source>
</evidence>
<keyword evidence="3 12" id="KW-0964">Secreted</keyword>
<dbReference type="GO" id="GO:0004222">
    <property type="term" value="F:metalloendopeptidase activity"/>
    <property type="evidence" value="ECO:0007669"/>
    <property type="project" value="InterPro"/>
</dbReference>
<keyword evidence="9 12" id="KW-0865">Zymogen</keyword>
<keyword evidence="5 11" id="KW-0479">Metal-binding</keyword>
<keyword evidence="4 12" id="KW-0645">Protease</keyword>
<evidence type="ECO:0000256" key="2">
    <source>
        <dbReference type="ARBA" id="ARBA00006006"/>
    </source>
</evidence>
<dbReference type="GO" id="GO:0006508">
    <property type="term" value="P:proteolysis"/>
    <property type="evidence" value="ECO:0007669"/>
    <property type="project" value="UniProtKB-KW"/>
</dbReference>
<dbReference type="InterPro" id="IPR001842">
    <property type="entry name" value="Peptidase_M36"/>
</dbReference>
<keyword evidence="8 12" id="KW-0482">Metalloprotease</keyword>
<dbReference type="eggNOG" id="ENOG502QTDC">
    <property type="taxonomic scope" value="Eukaryota"/>
</dbReference>
<evidence type="ECO:0000256" key="6">
    <source>
        <dbReference type="ARBA" id="ARBA00022801"/>
    </source>
</evidence>
<dbReference type="Pfam" id="PF02128">
    <property type="entry name" value="Peptidase_M36"/>
    <property type="match status" value="1"/>
</dbReference>
<dbReference type="PANTHER" id="PTHR33478:SF1">
    <property type="entry name" value="EXTRACELLULAR METALLOPROTEINASE MEP"/>
    <property type="match status" value="1"/>
</dbReference>
<keyword evidence="6 12" id="KW-0378">Hydrolase</keyword>
<dbReference type="EC" id="3.4.24.-" evidence="12"/>
<keyword evidence="7 11" id="KW-0862">Zinc</keyword>
<dbReference type="SUPFAM" id="SSF55486">
    <property type="entry name" value="Metalloproteases ('zincins'), catalytic domain"/>
    <property type="match status" value="1"/>
</dbReference>
<dbReference type="Gene3D" id="3.10.170.10">
    <property type="match status" value="1"/>
</dbReference>
<sequence length="682" mass="75749">MILAQLGLWLAAFVVSMHAQLNPDCTLSANEFLLPTYYAPPTTSHYQNIQPTFTNILSITELENTAVSYLQSQFKFGPGISFAKKSCFQDSQSQQYHYYAVQTINSVEIANMVASLVLDPYGNVRTMHSNWFDIPPQEMQSLNNPSTSLSLNEAVASLSVMLGGNVDPSALGTPNKIPNMNRFTYNHIPTVSNGNVACSEKYYKTRDGIYATWVINMPLGPSWINAYVDKTTGKVLGASDYSSKLSSATRNGCEPPGYHIFTKVNYDDNWNPTPILAKRNIRRLKKRTLIPNTVYTVVPLGGKNPLQTPPTLVYNPENIISSPFGWHDPSNGEGSVPSTRGNNVVSRFQISEDNDTLTTVHSQSFYFTDQPDLTQDPSTYIKSVAVNAFYLANMFHDILYLYGFNEEAGNYQVSNRGLKGNEADPVIISVMDGDEENNAYFNSPSDGKPGILRLFVFTGITPNRHSGYDNSVVLHELTHGVSERLTGGPENSNCLQQLESNGMGEGWSDAIAIALEMKETDTSADDKILGAYVKPKTRYGFRKYPYSTNTKLNPLVYSSINGVNQTHYVGTVWGTILFEVYWSLVNQYGFEPDWTKVTSTKGNVVFLQLMVDGMKIQGCNPTFLSARNAILTAEKFRYNGVYRCSLLRGFARRGLGLDARMIAENSTYIDGTLIDNNCQIPT</sequence>
<dbReference type="VEuPathDB" id="FungiDB:BDEG_24855"/>
<evidence type="ECO:0000256" key="1">
    <source>
        <dbReference type="ARBA" id="ARBA00004613"/>
    </source>
</evidence>
<comment type="cofactor">
    <cofactor evidence="11">
        <name>Zn(2+)</name>
        <dbReference type="ChEBI" id="CHEBI:29105"/>
    </cofactor>
    <text evidence="11">Binds 1 zinc ion per subunit.</text>
</comment>
<evidence type="ECO:0000256" key="4">
    <source>
        <dbReference type="ARBA" id="ARBA00022670"/>
    </source>
</evidence>
<comment type="subcellular location">
    <subcellularLocation>
        <location evidence="1 12">Secreted</location>
    </subcellularLocation>
</comment>
<feature type="binding site" evidence="11">
    <location>
        <position position="505"/>
    </location>
    <ligand>
        <name>Zn(2+)</name>
        <dbReference type="ChEBI" id="CHEBI:29105"/>
        <note>catalytic</note>
    </ligand>
</feature>
<organism evidence="13 14">
    <name type="scientific">Batrachochytrium dendrobatidis (strain JEL423)</name>
    <dbReference type="NCBI Taxonomy" id="403673"/>
    <lineage>
        <taxon>Eukaryota</taxon>
        <taxon>Fungi</taxon>
        <taxon>Fungi incertae sedis</taxon>
        <taxon>Chytridiomycota</taxon>
        <taxon>Chytridiomycota incertae sedis</taxon>
        <taxon>Chytridiomycetes</taxon>
        <taxon>Rhizophydiales</taxon>
        <taxon>Rhizophydiales incertae sedis</taxon>
        <taxon>Batrachochytrium</taxon>
    </lineage>
</organism>
<evidence type="ECO:0000256" key="11">
    <source>
        <dbReference type="PIRSR" id="PIRSR601842-2"/>
    </source>
</evidence>
<feature type="chain" id="PRO_5009361875" description="Extracellular metalloproteinase" evidence="12">
    <location>
        <begin position="20"/>
        <end position="682"/>
    </location>
</feature>
<dbReference type="Proteomes" id="UP000077115">
    <property type="component" value="Unassembled WGS sequence"/>
</dbReference>
<dbReference type="Gene3D" id="1.10.390.10">
    <property type="entry name" value="Neutral Protease Domain 2"/>
    <property type="match status" value="1"/>
</dbReference>